<reference evidence="2" key="1">
    <citation type="submission" date="2022-08" db="EMBL/GenBank/DDBJ databases">
        <authorList>
            <person name="Kallberg Y."/>
            <person name="Tangrot J."/>
            <person name="Rosling A."/>
        </authorList>
    </citation>
    <scope>NUCLEOTIDE SEQUENCE</scope>
    <source>
        <strain evidence="2">Wild A</strain>
    </source>
</reference>
<evidence type="ECO:0000313" key="3">
    <source>
        <dbReference type="Proteomes" id="UP001153678"/>
    </source>
</evidence>
<dbReference type="PANTHER" id="PTHR12363:SF53">
    <property type="entry name" value="MRNA TRANSPORT REGULATOR MTR10"/>
    <property type="match status" value="1"/>
</dbReference>
<dbReference type="Pfam" id="PF24140">
    <property type="entry name" value="TPR_TNPO3_IPO13_3rd"/>
    <property type="match status" value="1"/>
</dbReference>
<protein>
    <submittedName>
        <fullName evidence="2">5423_t:CDS:1</fullName>
    </submittedName>
</protein>
<dbReference type="InterPro" id="IPR013598">
    <property type="entry name" value="Exportin-1/Importin-b-like"/>
</dbReference>
<dbReference type="AlphaFoldDB" id="A0A9W4STF6"/>
<dbReference type="Pfam" id="PF24138">
    <property type="entry name" value="TPR_TNPO3_IPO13_2nd"/>
    <property type="match status" value="1"/>
</dbReference>
<dbReference type="Pfam" id="PF24139">
    <property type="entry name" value="TPR_TNPO3_IPO13_4th"/>
    <property type="match status" value="1"/>
</dbReference>
<accession>A0A9W4STF6</accession>
<comment type="caution">
    <text evidence="2">The sequence shown here is derived from an EMBL/GenBank/DDBJ whole genome shotgun (WGS) entry which is preliminary data.</text>
</comment>
<keyword evidence="3" id="KW-1185">Reference proteome</keyword>
<dbReference type="GO" id="GO:0031267">
    <property type="term" value="F:small GTPase binding"/>
    <property type="evidence" value="ECO:0007669"/>
    <property type="project" value="InterPro"/>
</dbReference>
<dbReference type="PANTHER" id="PTHR12363">
    <property type="entry name" value="TRANSPORTIN 3 AND IMPORTIN 13"/>
    <property type="match status" value="1"/>
</dbReference>
<dbReference type="SUPFAM" id="SSF48371">
    <property type="entry name" value="ARM repeat"/>
    <property type="match status" value="1"/>
</dbReference>
<dbReference type="InterPro" id="IPR001494">
    <property type="entry name" value="Importin-beta_N"/>
</dbReference>
<name>A0A9W4STF6_9GLOM</name>
<dbReference type="SMART" id="SM00913">
    <property type="entry name" value="IBN_N"/>
    <property type="match status" value="1"/>
</dbReference>
<sequence>MTNTTEKFLAEVNTLYNSRDKARREQADSWLQAFQKTSEAWTIANQVLRSPQLTPESEAARHFSAGTFRQKVTLDLNQLDVTARITLRDSLLELLYQYRSGPRLIITQLCLSLACLALQMPEWQNVLHQFTELYGKNPETVNCLLEFLKVLPEEINTNNRIPILDEDYRVRSRQLLTDNSNEVLQILLVYLQNSGTNTDYQKKVFECFHSWLQSGDIAISSIKNNPFLGLSFDALQSDELYDIAVDVVCEIIFETQDIPETMPVIEQIYPRLLPLRAALKRAMEEDNEDKVRGYCRIFTHAGESYLDLIVQHADDFRSIVESIVECTAYHDTEIVRITFYFWHRLADTLYQPRHANIKDKFKDIYSNLVDIMIKHLHYPKDLSNWSAEKRDEFREFRHVMGDVLKDSCLIAGSAECLSKPFATLARQLANSANGSTVDWQEIEAPLFSLRAMGSEVEDEEDVYLPQIMQLLQQLPDHPKIRYAATLVISRYSYWTRHHPQFIPYQLNFISSGFDNEEVSAAAALALKYLCKDCSELLIEYLPQLHHFYFNVTNTLHGVDLFEVTEAVSHVVAAVRSAELLEALQMFCLPIARYLHEFANKGSAATDKEIRDACGEQLSSDKLEQFSIIIRVIADSRKETNTVDVNSGLVHPCITMIKDLWPVFDLLLVQFGSDSHLSEILCKCFKYCVVFYRISFRPLLPDLMERLVTVFGQTRLSCYLWVATKCVQEYSDDEGTEMTMAMLSFVERLSVTMFSLLNGKKSADIPDVIEDYFRLNIALFENIPITYSQSAVFLSVFQAGLSCLTIQQPDALFSIIVFFNKLLKFRADPKQKQKQKQSPGTINVPISSTSVTEATLNAALSIHDSLWKQYGTSFLESIFKGLMYTFPRDIQHTEIHEILRFLSKLYPLECQQWISEIIQNIQDSNLTSEAKNGFIRDFNSAIRGQDWSRLRRITNDFIAVFRRRYLASRQRRDNE</sequence>
<dbReference type="InterPro" id="IPR058537">
    <property type="entry name" value="TPR_TNPO3_IPO13_4th"/>
</dbReference>
<dbReference type="Gene3D" id="1.25.10.10">
    <property type="entry name" value="Leucine-rich Repeat Variant"/>
    <property type="match status" value="1"/>
</dbReference>
<dbReference type="Proteomes" id="UP001153678">
    <property type="component" value="Unassembled WGS sequence"/>
</dbReference>
<dbReference type="Pfam" id="PF08389">
    <property type="entry name" value="Xpo1"/>
    <property type="match status" value="1"/>
</dbReference>
<evidence type="ECO:0000313" key="2">
    <source>
        <dbReference type="EMBL" id="CAI2179980.1"/>
    </source>
</evidence>
<dbReference type="GO" id="GO:0005737">
    <property type="term" value="C:cytoplasm"/>
    <property type="evidence" value="ECO:0007669"/>
    <property type="project" value="TreeGrafter"/>
</dbReference>
<evidence type="ECO:0000259" key="1">
    <source>
        <dbReference type="PROSITE" id="PS50166"/>
    </source>
</evidence>
<dbReference type="InterPro" id="IPR057942">
    <property type="entry name" value="TPR_TNPO3_IPO13_3rd"/>
</dbReference>
<feature type="domain" description="Importin N-terminal" evidence="1">
    <location>
        <begin position="27"/>
        <end position="97"/>
    </location>
</feature>
<proteinExistence type="predicted"/>
<dbReference type="OrthoDB" id="435593at2759"/>
<dbReference type="EMBL" id="CAMKVN010002189">
    <property type="protein sequence ID" value="CAI2179980.1"/>
    <property type="molecule type" value="Genomic_DNA"/>
</dbReference>
<dbReference type="InterPro" id="IPR011989">
    <property type="entry name" value="ARM-like"/>
</dbReference>
<dbReference type="InterPro" id="IPR051345">
    <property type="entry name" value="Importin_beta-like_NTR"/>
</dbReference>
<dbReference type="InterPro" id="IPR016024">
    <property type="entry name" value="ARM-type_fold"/>
</dbReference>
<dbReference type="GO" id="GO:0006606">
    <property type="term" value="P:protein import into nucleus"/>
    <property type="evidence" value="ECO:0007669"/>
    <property type="project" value="TreeGrafter"/>
</dbReference>
<dbReference type="PROSITE" id="PS50166">
    <property type="entry name" value="IMPORTIN_B_NT"/>
    <property type="match status" value="1"/>
</dbReference>
<organism evidence="2 3">
    <name type="scientific">Funneliformis geosporum</name>
    <dbReference type="NCBI Taxonomy" id="1117311"/>
    <lineage>
        <taxon>Eukaryota</taxon>
        <taxon>Fungi</taxon>
        <taxon>Fungi incertae sedis</taxon>
        <taxon>Mucoromycota</taxon>
        <taxon>Glomeromycotina</taxon>
        <taxon>Glomeromycetes</taxon>
        <taxon>Glomerales</taxon>
        <taxon>Glomeraceae</taxon>
        <taxon>Funneliformis</taxon>
    </lineage>
</organism>
<gene>
    <name evidence="2" type="ORF">FWILDA_LOCUS9356</name>
</gene>
<dbReference type="InterPro" id="IPR057941">
    <property type="entry name" value="TPR_TNPO3_IPO13_2nd"/>
</dbReference>